<name>R7VKB9_CAPTE</name>
<keyword evidence="3" id="KW-1185">Reference proteome</keyword>
<dbReference type="HOGENOM" id="CLU_1637017_0_0_1"/>
<proteinExistence type="predicted"/>
<dbReference type="EMBL" id="KB292627">
    <property type="protein sequence ID" value="ELU17206.1"/>
    <property type="molecule type" value="Genomic_DNA"/>
</dbReference>
<dbReference type="EnsemblMetazoa" id="CapteT226824">
    <property type="protein sequence ID" value="CapteP226824"/>
    <property type="gene ID" value="CapteG226824"/>
</dbReference>
<reference evidence="1 3" key="2">
    <citation type="journal article" date="2013" name="Nature">
        <title>Insights into bilaterian evolution from three spiralian genomes.</title>
        <authorList>
            <person name="Simakov O."/>
            <person name="Marletaz F."/>
            <person name="Cho S.J."/>
            <person name="Edsinger-Gonzales E."/>
            <person name="Havlak P."/>
            <person name="Hellsten U."/>
            <person name="Kuo D.H."/>
            <person name="Larsson T."/>
            <person name="Lv J."/>
            <person name="Arendt D."/>
            <person name="Savage R."/>
            <person name="Osoegawa K."/>
            <person name="de Jong P."/>
            <person name="Grimwood J."/>
            <person name="Chapman J.A."/>
            <person name="Shapiro H."/>
            <person name="Aerts A."/>
            <person name="Otillar R.P."/>
            <person name="Terry A.Y."/>
            <person name="Boore J.L."/>
            <person name="Grigoriev I.V."/>
            <person name="Lindberg D.R."/>
            <person name="Seaver E.C."/>
            <person name="Weisblat D.A."/>
            <person name="Putnam N.H."/>
            <person name="Rokhsar D.S."/>
        </authorList>
    </citation>
    <scope>NUCLEOTIDE SEQUENCE</scope>
    <source>
        <strain evidence="1 3">I ESC-2004</strain>
    </source>
</reference>
<protein>
    <submittedName>
        <fullName evidence="1 2">Uncharacterized protein</fullName>
    </submittedName>
</protein>
<dbReference type="Proteomes" id="UP000014760">
    <property type="component" value="Unassembled WGS sequence"/>
</dbReference>
<dbReference type="EMBL" id="AMQN01004105">
    <property type="status" value="NOT_ANNOTATED_CDS"/>
    <property type="molecule type" value="Genomic_DNA"/>
</dbReference>
<dbReference type="EMBL" id="AMQN01004104">
    <property type="status" value="NOT_ANNOTATED_CDS"/>
    <property type="molecule type" value="Genomic_DNA"/>
</dbReference>
<evidence type="ECO:0000313" key="2">
    <source>
        <dbReference type="EnsemblMetazoa" id="CapteP226824"/>
    </source>
</evidence>
<accession>R7VKB9</accession>
<dbReference type="AlphaFoldDB" id="R7VKB9"/>
<gene>
    <name evidence="1" type="ORF">CAPTEDRAFT_226824</name>
</gene>
<reference evidence="2" key="3">
    <citation type="submission" date="2015-06" db="UniProtKB">
        <authorList>
            <consortium name="EnsemblMetazoa"/>
        </authorList>
    </citation>
    <scope>IDENTIFICATION</scope>
</reference>
<reference evidence="3" key="1">
    <citation type="submission" date="2012-12" db="EMBL/GenBank/DDBJ databases">
        <authorList>
            <person name="Hellsten U."/>
            <person name="Grimwood J."/>
            <person name="Chapman J.A."/>
            <person name="Shapiro H."/>
            <person name="Aerts A."/>
            <person name="Otillar R.P."/>
            <person name="Terry A.Y."/>
            <person name="Boore J.L."/>
            <person name="Simakov O."/>
            <person name="Marletaz F."/>
            <person name="Cho S.-J."/>
            <person name="Edsinger-Gonzales E."/>
            <person name="Havlak P."/>
            <person name="Kuo D.-H."/>
            <person name="Larsson T."/>
            <person name="Lv J."/>
            <person name="Arendt D."/>
            <person name="Savage R."/>
            <person name="Osoegawa K."/>
            <person name="de Jong P."/>
            <person name="Lindberg D.R."/>
            <person name="Seaver E.C."/>
            <person name="Weisblat D.A."/>
            <person name="Putnam N.H."/>
            <person name="Grigoriev I.V."/>
            <person name="Rokhsar D.S."/>
        </authorList>
    </citation>
    <scope>NUCLEOTIDE SEQUENCE</scope>
    <source>
        <strain evidence="3">I ESC-2004</strain>
    </source>
</reference>
<organism evidence="1">
    <name type="scientific">Capitella teleta</name>
    <name type="common">Polychaete worm</name>
    <dbReference type="NCBI Taxonomy" id="283909"/>
    <lineage>
        <taxon>Eukaryota</taxon>
        <taxon>Metazoa</taxon>
        <taxon>Spiralia</taxon>
        <taxon>Lophotrochozoa</taxon>
        <taxon>Annelida</taxon>
        <taxon>Polychaeta</taxon>
        <taxon>Sedentaria</taxon>
        <taxon>Scolecida</taxon>
        <taxon>Capitellidae</taxon>
        <taxon>Capitella</taxon>
    </lineage>
</organism>
<evidence type="ECO:0000313" key="1">
    <source>
        <dbReference type="EMBL" id="ELU17206.1"/>
    </source>
</evidence>
<sequence length="162" mass="17856">MSKGAPSYYHWSQDKPATTNQTYGFTFRESMIEGPANIRKKASELTRPFSNSAFFPTISSENNLTAPSRSRPLASLHPNRDFCPPGIKNRFDINRGYTMGPVPITAKIHKDTVPSGVSLSRTVSAPPAYKAMPAKGKDTYLWHTVLGSLVHCRNYPPANTVA</sequence>
<evidence type="ECO:0000313" key="3">
    <source>
        <dbReference type="Proteomes" id="UP000014760"/>
    </source>
</evidence>
<dbReference type="OrthoDB" id="6274292at2759"/>